<protein>
    <submittedName>
        <fullName evidence="1">Uncharacterized protein</fullName>
    </submittedName>
</protein>
<gene>
    <name evidence="1" type="ORF">ACFMB1_10505</name>
</gene>
<comment type="caution">
    <text evidence="1">The sequence shown here is derived from an EMBL/GenBank/DDBJ whole genome shotgun (WGS) entry which is preliminary data.</text>
</comment>
<keyword evidence="2" id="KW-1185">Reference proteome</keyword>
<dbReference type="RefSeq" id="WP_379882801.1">
    <property type="nucleotide sequence ID" value="NZ_JBHPON010000002.1"/>
</dbReference>
<evidence type="ECO:0000313" key="1">
    <source>
        <dbReference type="EMBL" id="MFC6035976.1"/>
    </source>
</evidence>
<dbReference type="Proteomes" id="UP001596116">
    <property type="component" value="Unassembled WGS sequence"/>
</dbReference>
<name>A0ABW1KZA7_9PROT</name>
<organism evidence="1 2">
    <name type="scientific">Hyphococcus aureus</name>
    <dbReference type="NCBI Taxonomy" id="2666033"/>
    <lineage>
        <taxon>Bacteria</taxon>
        <taxon>Pseudomonadati</taxon>
        <taxon>Pseudomonadota</taxon>
        <taxon>Alphaproteobacteria</taxon>
        <taxon>Parvularculales</taxon>
        <taxon>Parvularculaceae</taxon>
        <taxon>Hyphococcus</taxon>
    </lineage>
</organism>
<reference evidence="1 2" key="1">
    <citation type="submission" date="2024-09" db="EMBL/GenBank/DDBJ databases">
        <authorList>
            <person name="Zhang Z.-H."/>
        </authorList>
    </citation>
    <scope>NUCLEOTIDE SEQUENCE [LARGE SCALE GENOMIC DNA]</scope>
    <source>
        <strain evidence="1 2">HHTR114</strain>
    </source>
</reference>
<accession>A0ABW1KZA7</accession>
<proteinExistence type="predicted"/>
<evidence type="ECO:0000313" key="2">
    <source>
        <dbReference type="Proteomes" id="UP001596116"/>
    </source>
</evidence>
<dbReference type="EMBL" id="JBHPON010000002">
    <property type="protein sequence ID" value="MFC6035976.1"/>
    <property type="molecule type" value="Genomic_DNA"/>
</dbReference>
<sequence>MGSYSKAIIKDEIRFGTSTSGENAPCGEYELTCKDGCVGLCHCKDKRAFTLSLDAFIQHLNEGRIAVI</sequence>